<evidence type="ECO:0000313" key="3">
    <source>
        <dbReference type="Proteomes" id="UP000751190"/>
    </source>
</evidence>
<reference evidence="2" key="1">
    <citation type="submission" date="2021-05" db="EMBL/GenBank/DDBJ databases">
        <title>The genome of the haptophyte Pavlova lutheri (Diacronema luteri, Pavlovales) - a model for lipid biosynthesis in eukaryotic algae.</title>
        <authorList>
            <person name="Hulatt C.J."/>
            <person name="Posewitz M.C."/>
        </authorList>
    </citation>
    <scope>NUCLEOTIDE SEQUENCE</scope>
    <source>
        <strain evidence="2">NIVA-4/92</strain>
    </source>
</reference>
<dbReference type="EMBL" id="JAGTXO010000030">
    <property type="protein sequence ID" value="KAG8460787.1"/>
    <property type="molecule type" value="Genomic_DNA"/>
</dbReference>
<name>A0A8J5XGY6_DIALT</name>
<protein>
    <submittedName>
        <fullName evidence="2">Uncharacterized protein</fullName>
    </submittedName>
</protein>
<evidence type="ECO:0000313" key="2">
    <source>
        <dbReference type="EMBL" id="KAG8460787.1"/>
    </source>
</evidence>
<sequence>MVNSHLFPPSWGVPPEMQTRDYRTLPGGYGHGSGTLAKWIVTKMDEDSQNGCCNFPPAWGEPPTEQKSADSEQLPLGYGTGPAPLAAWIRAKAKELGGYNDAEIDDMSSA</sequence>
<dbReference type="OMA" id="KWIVTKM"/>
<dbReference type="OrthoDB" id="406097at2759"/>
<comment type="caution">
    <text evidence="2">The sequence shown here is derived from an EMBL/GenBank/DDBJ whole genome shotgun (WGS) entry which is preliminary data.</text>
</comment>
<keyword evidence="3" id="KW-1185">Reference proteome</keyword>
<dbReference type="Proteomes" id="UP000751190">
    <property type="component" value="Unassembled WGS sequence"/>
</dbReference>
<evidence type="ECO:0000256" key="1">
    <source>
        <dbReference type="SAM" id="MobiDB-lite"/>
    </source>
</evidence>
<accession>A0A8J5XGY6</accession>
<feature type="region of interest" description="Disordered" evidence="1">
    <location>
        <begin position="57"/>
        <end position="77"/>
    </location>
</feature>
<dbReference type="AlphaFoldDB" id="A0A8J5XGY6"/>
<gene>
    <name evidence="2" type="ORF">KFE25_010842</name>
</gene>
<organism evidence="2 3">
    <name type="scientific">Diacronema lutheri</name>
    <name type="common">Unicellular marine alga</name>
    <name type="synonym">Monochrysis lutheri</name>
    <dbReference type="NCBI Taxonomy" id="2081491"/>
    <lineage>
        <taxon>Eukaryota</taxon>
        <taxon>Haptista</taxon>
        <taxon>Haptophyta</taxon>
        <taxon>Pavlovophyceae</taxon>
        <taxon>Pavlovales</taxon>
        <taxon>Pavlovaceae</taxon>
        <taxon>Diacronema</taxon>
    </lineage>
</organism>
<proteinExistence type="predicted"/>